<feature type="transmembrane region" description="Helical" evidence="1">
    <location>
        <begin position="291"/>
        <end position="310"/>
    </location>
</feature>
<evidence type="ECO:0000313" key="3">
    <source>
        <dbReference type="EMBL" id="KAH9493858.1"/>
    </source>
</evidence>
<feature type="transmembrane region" description="Helical" evidence="1">
    <location>
        <begin position="369"/>
        <end position="391"/>
    </location>
</feature>
<keyword evidence="1 3" id="KW-0812">Transmembrane</keyword>
<dbReference type="InterPro" id="IPR002123">
    <property type="entry name" value="Plipid/glycerol_acylTrfase"/>
</dbReference>
<dbReference type="GO" id="GO:0016020">
    <property type="term" value="C:membrane"/>
    <property type="evidence" value="ECO:0007669"/>
    <property type="project" value="TreeGrafter"/>
</dbReference>
<reference evidence="3" key="1">
    <citation type="submission" date="2013-05" db="EMBL/GenBank/DDBJ databases">
        <authorList>
            <person name="Yim A.K.Y."/>
            <person name="Chan T.F."/>
            <person name="Ji K.M."/>
            <person name="Liu X.Y."/>
            <person name="Zhou J.W."/>
            <person name="Li R.Q."/>
            <person name="Yang K.Y."/>
            <person name="Li J."/>
            <person name="Li M."/>
            <person name="Law P.T.W."/>
            <person name="Wu Y.L."/>
            <person name="Cai Z.L."/>
            <person name="Qin H."/>
            <person name="Bao Y."/>
            <person name="Leung R.K.K."/>
            <person name="Ng P.K.S."/>
            <person name="Zou J."/>
            <person name="Zhong X.J."/>
            <person name="Ran P.X."/>
            <person name="Zhong N.S."/>
            <person name="Liu Z.G."/>
            <person name="Tsui S.K.W."/>
        </authorList>
    </citation>
    <scope>NUCLEOTIDE SEQUENCE</scope>
    <source>
        <strain evidence="3">Derf</strain>
        <tissue evidence="3">Whole organism</tissue>
    </source>
</reference>
<dbReference type="GO" id="GO:0016746">
    <property type="term" value="F:acyltransferase activity"/>
    <property type="evidence" value="ECO:0007669"/>
    <property type="project" value="InterPro"/>
</dbReference>
<protein>
    <submittedName>
        <fullName evidence="3">Transmembrane protein 68</fullName>
    </submittedName>
</protein>
<proteinExistence type="predicted"/>
<comment type="caution">
    <text evidence="3">The sequence shown here is derived from an EMBL/GenBank/DDBJ whole genome shotgun (WGS) entry which is preliminary data.</text>
</comment>
<evidence type="ECO:0000259" key="2">
    <source>
        <dbReference type="Pfam" id="PF01553"/>
    </source>
</evidence>
<keyword evidence="4" id="KW-1185">Reference proteome</keyword>
<name>A0A922KTB8_DERFA</name>
<feature type="domain" description="Phospholipid/glycerol acyltransferase" evidence="2">
    <location>
        <begin position="355"/>
        <end position="476"/>
    </location>
</feature>
<dbReference type="PANTHER" id="PTHR22753">
    <property type="entry name" value="TRANSMEMBRANE PROTEIN 68"/>
    <property type="match status" value="1"/>
</dbReference>
<organism evidence="3 4">
    <name type="scientific">Dermatophagoides farinae</name>
    <name type="common">American house dust mite</name>
    <dbReference type="NCBI Taxonomy" id="6954"/>
    <lineage>
        <taxon>Eukaryota</taxon>
        <taxon>Metazoa</taxon>
        <taxon>Ecdysozoa</taxon>
        <taxon>Arthropoda</taxon>
        <taxon>Chelicerata</taxon>
        <taxon>Arachnida</taxon>
        <taxon>Acari</taxon>
        <taxon>Acariformes</taxon>
        <taxon>Sarcoptiformes</taxon>
        <taxon>Astigmata</taxon>
        <taxon>Psoroptidia</taxon>
        <taxon>Analgoidea</taxon>
        <taxon>Pyroglyphidae</taxon>
        <taxon>Dermatophagoidinae</taxon>
        <taxon>Dermatophagoides</taxon>
    </lineage>
</organism>
<keyword evidence="1" id="KW-0472">Membrane</keyword>
<feature type="transmembrane region" description="Helical" evidence="1">
    <location>
        <begin position="69"/>
        <end position="87"/>
    </location>
</feature>
<keyword evidence="1" id="KW-1133">Transmembrane helix</keyword>
<dbReference type="CDD" id="cd07987">
    <property type="entry name" value="LPLAT_MGAT-like"/>
    <property type="match status" value="2"/>
</dbReference>
<feature type="transmembrane region" description="Helical" evidence="1">
    <location>
        <begin position="6"/>
        <end position="39"/>
    </location>
</feature>
<feature type="domain" description="Phospholipid/glycerol acyltransferase" evidence="2">
    <location>
        <begin position="88"/>
        <end position="206"/>
    </location>
</feature>
<dbReference type="PANTHER" id="PTHR22753:SF14">
    <property type="entry name" value="MONOACYLGLYCEROL_DIACYLGLYCEROL O-ACYLTRANSFERASE"/>
    <property type="match status" value="1"/>
</dbReference>
<reference evidence="3" key="2">
    <citation type="journal article" date="2022" name="Res Sq">
        <title>Comparative Genomics Reveals Insights into the Divergent Evolution of Astigmatic Mites and Household Pest Adaptations.</title>
        <authorList>
            <person name="Xiong Q."/>
            <person name="Wan A.T.-Y."/>
            <person name="Liu X.-Y."/>
            <person name="Fung C.S.-H."/>
            <person name="Xiao X."/>
            <person name="Malainual N."/>
            <person name="Hou J."/>
            <person name="Wang L."/>
            <person name="Wang M."/>
            <person name="Yang K."/>
            <person name="Cui Y."/>
            <person name="Leung E."/>
            <person name="Nong W."/>
            <person name="Shin S.-K."/>
            <person name="Au S."/>
            <person name="Jeong K.Y."/>
            <person name="Chew F.T."/>
            <person name="Hui J."/>
            <person name="Leung T.F."/>
            <person name="Tungtrongchitr A."/>
            <person name="Zhong N."/>
            <person name="Liu Z."/>
            <person name="Tsui S."/>
        </authorList>
    </citation>
    <scope>NUCLEOTIDE SEQUENCE</scope>
    <source>
        <strain evidence="3">Derf</strain>
        <tissue evidence="3">Whole organism</tissue>
    </source>
</reference>
<dbReference type="Proteomes" id="UP000790347">
    <property type="component" value="Unassembled WGS sequence"/>
</dbReference>
<dbReference type="AlphaFoldDB" id="A0A922KTB8"/>
<dbReference type="EMBL" id="ASGP02000008">
    <property type="protein sequence ID" value="KAH9493858.1"/>
    <property type="molecule type" value="Genomic_DNA"/>
</dbReference>
<evidence type="ECO:0000256" key="1">
    <source>
        <dbReference type="SAM" id="Phobius"/>
    </source>
</evidence>
<accession>A0A922KTB8</accession>
<sequence>MDSISWILWKIISILVILSLASPLIFILFFYISLLIIWIHCYRYRITNTNDVDYHTRTESLQIKIWQQAFDAISFVFATFGQLWYGYEIVGIEHLPDSGPALIIFYHGTWPCDIYFLIAELYRRKKRLMFTIVERWSILLRAMRLVPGSVNDCVQMLNNGSMVALSPGGLREAMFSDHHHYETKFSGRLGFARIAKETQVPIIPIFTRNIREAFRQVPIMKNFVKFIYNRYRIPLFLTYGGMPVKLTTIIGEPIRFESDATIEQIAEMKKTPANLKTTTTTTKKISLSIQFIIPLILYLTLLIGYIYQFVNPQVKLINQSDDGDGDGDNCGKRYDGFLKIIAAIWKFYCRLFYDIEINGMENIINTQPALIIFYHGAIPIDIFFLMTDYYLKTKRLIYTITDRIVYRIPGSFLLHFFHIIPGNSDDCVMILKKGKSLLLSPGGTFEAFFSDTNSTIVWNGRKGFARIVKQTNVPIILVYTRNIRFAFIQIPIVHRLWQKIYQNFRIPILIHLGLPVKLFTMISEPIHFPHDYSIDQIALETETKMAKFIRQNQTKSNTTIEALKQRFLLT</sequence>
<gene>
    <name evidence="3" type="primary">TMEM68_3</name>
    <name evidence="3" type="ORF">DERF_014586</name>
</gene>
<evidence type="ECO:0000313" key="4">
    <source>
        <dbReference type="Proteomes" id="UP000790347"/>
    </source>
</evidence>
<feature type="transmembrane region" description="Helical" evidence="1">
    <location>
        <begin position="99"/>
        <end position="119"/>
    </location>
</feature>
<dbReference type="Pfam" id="PF01553">
    <property type="entry name" value="Acyltransferase"/>
    <property type="match status" value="2"/>
</dbReference>